<dbReference type="NCBIfam" id="TIGR04406">
    <property type="entry name" value="LPS_export_lptB"/>
    <property type="match status" value="1"/>
</dbReference>
<keyword evidence="18" id="KW-1185">Reference proteome</keyword>
<evidence type="ECO:0000256" key="10">
    <source>
        <dbReference type="ARBA" id="ARBA00022840"/>
    </source>
</evidence>
<dbReference type="Pfam" id="PF00005">
    <property type="entry name" value="ABC_tran"/>
    <property type="match status" value="1"/>
</dbReference>
<comment type="similarity">
    <text evidence="3">Belongs to the ABC transporter superfamily. Outer membrane lipopolysaccharide export (TC 1.B.42) family.</text>
</comment>
<evidence type="ECO:0000256" key="2">
    <source>
        <dbReference type="ARBA" id="ARBA00004515"/>
    </source>
</evidence>
<evidence type="ECO:0000256" key="13">
    <source>
        <dbReference type="ARBA" id="ARBA00024722"/>
    </source>
</evidence>
<feature type="domain" description="ABC transporter" evidence="16">
    <location>
        <begin position="2"/>
        <end position="234"/>
    </location>
</feature>
<dbReference type="GO" id="GO:0016887">
    <property type="term" value="F:ATP hydrolysis activity"/>
    <property type="evidence" value="ECO:0007669"/>
    <property type="project" value="InterPro"/>
</dbReference>
<evidence type="ECO:0000256" key="11">
    <source>
        <dbReference type="ARBA" id="ARBA00022967"/>
    </source>
</evidence>
<comment type="subcellular location">
    <subcellularLocation>
        <location evidence="2">Cell inner membrane</location>
        <topology evidence="2">Peripheral membrane protein</topology>
        <orientation evidence="2">Cytoplasmic side</orientation>
    </subcellularLocation>
    <subcellularLocation>
        <location evidence="1">Cytoplasm</location>
    </subcellularLocation>
</comment>
<keyword evidence="11" id="KW-1278">Translocase</keyword>
<protein>
    <recommendedName>
        <fullName evidence="4">Lipopolysaccharide export system ATP-binding protein LptB</fullName>
    </recommendedName>
</protein>
<keyword evidence="7" id="KW-0963">Cytoplasm</keyword>
<accession>K8PKZ6</accession>
<evidence type="ECO:0000313" key="18">
    <source>
        <dbReference type="Proteomes" id="UP000001096"/>
    </source>
</evidence>
<keyword evidence="9" id="KW-0547">Nucleotide-binding</keyword>
<dbReference type="InterPro" id="IPR051120">
    <property type="entry name" value="ABC_AA/LPS_Transport"/>
</dbReference>
<keyword evidence="6" id="KW-1003">Cell membrane</keyword>
<dbReference type="InterPro" id="IPR003593">
    <property type="entry name" value="AAA+_ATPase"/>
</dbReference>
<evidence type="ECO:0000256" key="3">
    <source>
        <dbReference type="ARBA" id="ARBA00010865"/>
    </source>
</evidence>
<evidence type="ECO:0000256" key="1">
    <source>
        <dbReference type="ARBA" id="ARBA00004496"/>
    </source>
</evidence>
<evidence type="ECO:0000256" key="12">
    <source>
        <dbReference type="ARBA" id="ARBA00023136"/>
    </source>
</evidence>
<dbReference type="PANTHER" id="PTHR45772:SF10">
    <property type="entry name" value="LIPOPOLYSACCHARIDE EXPORT SYSTEM ATP-BINDING PROTEIN LPTB"/>
    <property type="match status" value="1"/>
</dbReference>
<dbReference type="PROSITE" id="PS50893">
    <property type="entry name" value="ABC_TRANSPORTER_2"/>
    <property type="match status" value="1"/>
</dbReference>
<dbReference type="SUPFAM" id="SSF52540">
    <property type="entry name" value="P-loop containing nucleoside triphosphate hydrolases"/>
    <property type="match status" value="1"/>
</dbReference>
<dbReference type="eggNOG" id="COG1137">
    <property type="taxonomic scope" value="Bacteria"/>
</dbReference>
<dbReference type="PANTHER" id="PTHR45772">
    <property type="entry name" value="CONSERVED COMPONENT OF ABC TRANSPORTER FOR NATURAL AMINO ACIDS-RELATED"/>
    <property type="match status" value="1"/>
</dbReference>
<dbReference type="InterPro" id="IPR030921">
    <property type="entry name" value="LPS_export_LptB"/>
</dbReference>
<gene>
    <name evidence="17" type="ORF">HMPREF9695_00531</name>
</gene>
<dbReference type="SMART" id="SM00382">
    <property type="entry name" value="AAA"/>
    <property type="match status" value="1"/>
</dbReference>
<evidence type="ECO:0000256" key="14">
    <source>
        <dbReference type="ARBA" id="ARBA00024818"/>
    </source>
</evidence>
<keyword evidence="10" id="KW-0067">ATP-binding</keyword>
<dbReference type="GO" id="GO:0005737">
    <property type="term" value="C:cytoplasm"/>
    <property type="evidence" value="ECO:0007669"/>
    <property type="project" value="UniProtKB-SubCell"/>
</dbReference>
<dbReference type="RefSeq" id="WP_006019238.1">
    <property type="nucleotide sequence ID" value="NZ_KB375282.1"/>
</dbReference>
<keyword evidence="5" id="KW-0813">Transport</keyword>
<evidence type="ECO:0000313" key="17">
    <source>
        <dbReference type="EMBL" id="EKS41439.1"/>
    </source>
</evidence>
<dbReference type="Pfam" id="PF12399">
    <property type="entry name" value="BCA_ABC_TP_C"/>
    <property type="match status" value="1"/>
</dbReference>
<comment type="caution">
    <text evidence="17">The sequence shown here is derived from an EMBL/GenBank/DDBJ whole genome shotgun (WGS) entry which is preliminary data.</text>
</comment>
<dbReference type="AlphaFoldDB" id="K8PKZ6"/>
<keyword evidence="12" id="KW-0472">Membrane</keyword>
<dbReference type="InterPro" id="IPR027417">
    <property type="entry name" value="P-loop_NTPase"/>
</dbReference>
<comment type="function">
    <text evidence="13">Involved in beta-(1--&gt;2)glucan export. Transmembrane domains (TMD) form a pore in the inner membrane and the ATP-binding domain (NBD) is responsible for energy generation.</text>
</comment>
<dbReference type="Gene3D" id="3.40.50.300">
    <property type="entry name" value="P-loop containing nucleotide triphosphate hydrolases"/>
    <property type="match status" value="1"/>
</dbReference>
<evidence type="ECO:0000256" key="6">
    <source>
        <dbReference type="ARBA" id="ARBA00022475"/>
    </source>
</evidence>
<evidence type="ECO:0000256" key="7">
    <source>
        <dbReference type="ARBA" id="ARBA00022490"/>
    </source>
</evidence>
<dbReference type="InterPro" id="IPR003439">
    <property type="entry name" value="ABC_transporter-like_ATP-bd"/>
</dbReference>
<dbReference type="HOGENOM" id="CLU_000604_1_2_5"/>
<comment type="subunit">
    <text evidence="15">Component of the lipopolysaccharide transport and assembly complex. The LptBFG transporter is composed of two ATP-binding proteins (LptB) and two transmembrane proteins (LptF and LptG).</text>
</comment>
<dbReference type="EMBL" id="AGWX01000001">
    <property type="protein sequence ID" value="EKS41439.1"/>
    <property type="molecule type" value="Genomic_DNA"/>
</dbReference>
<evidence type="ECO:0000256" key="8">
    <source>
        <dbReference type="ARBA" id="ARBA00022519"/>
    </source>
</evidence>
<dbReference type="GO" id="GO:0055085">
    <property type="term" value="P:transmembrane transport"/>
    <property type="evidence" value="ECO:0007669"/>
    <property type="project" value="InterPro"/>
</dbReference>
<reference evidence="17 18" key="1">
    <citation type="submission" date="2012-04" db="EMBL/GenBank/DDBJ databases">
        <title>The Genome Sequence of Afipia broomeae ATCC 49717.</title>
        <authorList>
            <consortium name="The Broad Institute Genome Sequencing Platform"/>
            <person name="Earl A."/>
            <person name="Ward D."/>
            <person name="Feldgarden M."/>
            <person name="Gevers D."/>
            <person name="Huys G."/>
            <person name="Walker B."/>
            <person name="Young S.K."/>
            <person name="Zeng Q."/>
            <person name="Gargeya S."/>
            <person name="Fitzgerald M."/>
            <person name="Haas B."/>
            <person name="Abouelleil A."/>
            <person name="Alvarado L."/>
            <person name="Arachchi H.M."/>
            <person name="Berlin A."/>
            <person name="Chapman S.B."/>
            <person name="Goldberg J."/>
            <person name="Griggs A."/>
            <person name="Gujja S."/>
            <person name="Hansen M."/>
            <person name="Howarth C."/>
            <person name="Imamovic A."/>
            <person name="Larimer J."/>
            <person name="McCowen C."/>
            <person name="Montmayeur A."/>
            <person name="Murphy C."/>
            <person name="Neiman D."/>
            <person name="Pearson M."/>
            <person name="Priest M."/>
            <person name="Roberts A."/>
            <person name="Saif S."/>
            <person name="Shea T."/>
            <person name="Sisk P."/>
            <person name="Sykes S."/>
            <person name="Wortman J."/>
            <person name="Nusbaum C."/>
            <person name="Birren B."/>
        </authorList>
    </citation>
    <scope>NUCLEOTIDE SEQUENCE [LARGE SCALE GENOMIC DNA]</scope>
    <source>
        <strain evidence="17 18">ATCC 49717</strain>
    </source>
</reference>
<dbReference type="PATRIC" id="fig|883078.3.peg.557"/>
<organism evidence="17 18">
    <name type="scientific">Afipia broomeae ATCC 49717</name>
    <dbReference type="NCBI Taxonomy" id="883078"/>
    <lineage>
        <taxon>Bacteria</taxon>
        <taxon>Pseudomonadati</taxon>
        <taxon>Pseudomonadota</taxon>
        <taxon>Alphaproteobacteria</taxon>
        <taxon>Hyphomicrobiales</taxon>
        <taxon>Nitrobacteraceae</taxon>
        <taxon>Afipia</taxon>
    </lineage>
</organism>
<evidence type="ECO:0000256" key="15">
    <source>
        <dbReference type="ARBA" id="ARBA00026081"/>
    </source>
</evidence>
<sequence>MLDARNLAKVFGDRTVVGDVSLHVRRGDIVGLVGPGGAGKTTVFGMLAGIVTPDRGTVHLDGANVTSAALFERARRGLSYLTQEASIFKALTVEQNILMVLEAIESSPSRRKKTLNSLVSEFGLSEVRNAVGARLSGGERRRCEIALAIAGEPSFVLLDEPFAGVDPIAVSDVRRLVGSLADRGVGVLITDHNARETLGLVDRAYIIQSGYVLAHGPPADIVNDPSVQRIYLGAGFRL</sequence>
<evidence type="ECO:0000259" key="16">
    <source>
        <dbReference type="PROSITE" id="PS50893"/>
    </source>
</evidence>
<dbReference type="InterPro" id="IPR032823">
    <property type="entry name" value="BCA_ABC_TP_C"/>
</dbReference>
<evidence type="ECO:0000256" key="4">
    <source>
        <dbReference type="ARBA" id="ARBA00017803"/>
    </source>
</evidence>
<evidence type="ECO:0000256" key="9">
    <source>
        <dbReference type="ARBA" id="ARBA00022741"/>
    </source>
</evidence>
<proteinExistence type="inferred from homology"/>
<name>K8PKZ6_9BRAD</name>
<dbReference type="Proteomes" id="UP000001096">
    <property type="component" value="Unassembled WGS sequence"/>
</dbReference>
<dbReference type="GO" id="GO:0005524">
    <property type="term" value="F:ATP binding"/>
    <property type="evidence" value="ECO:0007669"/>
    <property type="project" value="UniProtKB-KW"/>
</dbReference>
<evidence type="ECO:0000256" key="5">
    <source>
        <dbReference type="ARBA" id="ARBA00022448"/>
    </source>
</evidence>
<dbReference type="GO" id="GO:0043190">
    <property type="term" value="C:ATP-binding cassette (ABC) transporter complex"/>
    <property type="evidence" value="ECO:0007669"/>
    <property type="project" value="InterPro"/>
</dbReference>
<keyword evidence="8" id="KW-0997">Cell inner membrane</keyword>
<comment type="function">
    <text evidence="14">Part of the ABC transporter complex LptBFG involved in the translocation of lipopolysaccharide (LPS) from the inner membrane to the outer membrane. Probably responsible for energy coupling to the transport system.</text>
</comment>